<reference evidence="4 5" key="1">
    <citation type="submission" date="2024-04" db="EMBL/GenBank/DDBJ databases">
        <title>Tritrichomonas musculus Genome.</title>
        <authorList>
            <person name="Alves-Ferreira E."/>
            <person name="Grigg M."/>
            <person name="Lorenzi H."/>
            <person name="Galac M."/>
        </authorList>
    </citation>
    <scope>NUCLEOTIDE SEQUENCE [LARGE SCALE GENOMIC DNA]</scope>
    <source>
        <strain evidence="4 5">EAF2021</strain>
    </source>
</reference>
<dbReference type="InterPro" id="IPR050333">
    <property type="entry name" value="SLRP"/>
</dbReference>
<dbReference type="InterPro" id="IPR036457">
    <property type="entry name" value="PPM-type-like_dom_sf"/>
</dbReference>
<dbReference type="EMBL" id="JAPFFF010000001">
    <property type="protein sequence ID" value="KAK8899010.1"/>
    <property type="molecule type" value="Genomic_DNA"/>
</dbReference>
<proteinExistence type="predicted"/>
<dbReference type="PROSITE" id="PS51746">
    <property type="entry name" value="PPM_2"/>
    <property type="match status" value="1"/>
</dbReference>
<dbReference type="InterPro" id="IPR032675">
    <property type="entry name" value="LRR_dom_sf"/>
</dbReference>
<dbReference type="Pfam" id="PF13855">
    <property type="entry name" value="LRR_8"/>
    <property type="match status" value="1"/>
</dbReference>
<dbReference type="InterPro" id="IPR001611">
    <property type="entry name" value="Leu-rich_rpt"/>
</dbReference>
<dbReference type="SMART" id="SM00364">
    <property type="entry name" value="LRR_BAC"/>
    <property type="match status" value="8"/>
</dbReference>
<dbReference type="SMART" id="SM00332">
    <property type="entry name" value="PP2Cc"/>
    <property type="match status" value="1"/>
</dbReference>
<dbReference type="Gene3D" id="3.80.10.10">
    <property type="entry name" value="Ribonuclease Inhibitor"/>
    <property type="match status" value="4"/>
</dbReference>
<evidence type="ECO:0000256" key="1">
    <source>
        <dbReference type="ARBA" id="ARBA00022614"/>
    </source>
</evidence>
<dbReference type="PRINTS" id="PR00019">
    <property type="entry name" value="LEURICHRPT"/>
</dbReference>
<dbReference type="PANTHER" id="PTHR45712">
    <property type="entry name" value="AGAP008170-PA"/>
    <property type="match status" value="1"/>
</dbReference>
<keyword evidence="5" id="KW-1185">Reference proteome</keyword>
<dbReference type="SMART" id="SM00369">
    <property type="entry name" value="LRR_TYP"/>
    <property type="match status" value="9"/>
</dbReference>
<dbReference type="CDD" id="cd00143">
    <property type="entry name" value="PP2Cc"/>
    <property type="match status" value="1"/>
</dbReference>
<dbReference type="Proteomes" id="UP001470230">
    <property type="component" value="Unassembled WGS sequence"/>
</dbReference>
<keyword evidence="1" id="KW-0433">Leucine-rich repeat</keyword>
<comment type="caution">
    <text evidence="4">The sequence shown here is derived from an EMBL/GenBank/DDBJ whole genome shotgun (WGS) entry which is preliminary data.</text>
</comment>
<dbReference type="Gene3D" id="3.60.40.10">
    <property type="entry name" value="PPM-type phosphatase domain"/>
    <property type="match status" value="1"/>
</dbReference>
<protein>
    <recommendedName>
        <fullName evidence="3">PPM-type phosphatase domain-containing protein</fullName>
    </recommendedName>
</protein>
<sequence>MGNQISETLGNRLKLLTSDKENIDLSQSSFIRSLPPEVVNALSTYSNLKTLNLKWNQLENLDNFEHSNVGTLHLSQNHFKNLPYQFFSKFPQLTICNLDCNFLSSFSKQLSETITTLNLSLNCIQTIEVSTLNLPQLQTLDLSKNQIHDLPNNFSKSFPNLQNLDLSHNFISFLPDDDTYFPNTLKELNISQNCIEKVSTSITSLPNLSILNLSYNRLTEIPCLNGSLTKVILSNNKISRIEKQELNSLNFILLQNNEITSFPIEIESPNLIGILLNNNKISEINASMLKISYNLSLIDLSFNQIESIPKELFECFPNLLRLFVHFNKITDIPSEIIYCQFLQRFNISFNPIKKLPKLPTFIEEFSASNCLLEEFNISLFSDMPTTSQDKQLILKKVDLSGNKIESFLLLPSIQVLNLSQNRIKKMPILTPSIKNLDLSMNQIESKVESMPIGVSAKSLIDINLAHNNLTEVPQLQGADSLQYITVCGNEIQGSFDVTKYRQLKRLDISGTNIEIIGDNSRLHEVIRSVKNEDDRKTVYLNMSKSGYSEILGVRESMEDSIILRDDLNLYAVLDGHGGPETAKYASIEMSKLFESTQFDFDNQARVFLDIFEKVQKGLKDNELKDGSTLCLALVCTSSSGKRKIVTAHLGDARALIVQNDGKSRELTKDHKPSMRSEFERIHNIHGYLSKENRVDGTLAVSRALGDFDVYGIGREPVLNEFEIKIDDKYLVICCDGVFDVLSNDDVAQIAVNSESTNEAAFKIRNAAFGCGSLDNISVIVVDLAE</sequence>
<dbReference type="SUPFAM" id="SSF52058">
    <property type="entry name" value="L domain-like"/>
    <property type="match status" value="2"/>
</dbReference>
<feature type="domain" description="PPM-type phosphatase" evidence="3">
    <location>
        <begin position="544"/>
        <end position="783"/>
    </location>
</feature>
<dbReference type="InterPro" id="IPR003591">
    <property type="entry name" value="Leu-rich_rpt_typical-subtyp"/>
</dbReference>
<dbReference type="Pfam" id="PF00481">
    <property type="entry name" value="PP2C"/>
    <property type="match status" value="1"/>
</dbReference>
<evidence type="ECO:0000259" key="3">
    <source>
        <dbReference type="PROSITE" id="PS51746"/>
    </source>
</evidence>
<dbReference type="SMART" id="SM00331">
    <property type="entry name" value="PP2C_SIG"/>
    <property type="match status" value="1"/>
</dbReference>
<name>A0ABR2L6N5_9EUKA</name>
<evidence type="ECO:0000256" key="2">
    <source>
        <dbReference type="ARBA" id="ARBA00022737"/>
    </source>
</evidence>
<dbReference type="Pfam" id="PF00560">
    <property type="entry name" value="LRR_1"/>
    <property type="match status" value="1"/>
</dbReference>
<gene>
    <name evidence="4" type="ORF">M9Y10_001306</name>
</gene>
<organism evidence="4 5">
    <name type="scientific">Tritrichomonas musculus</name>
    <dbReference type="NCBI Taxonomy" id="1915356"/>
    <lineage>
        <taxon>Eukaryota</taxon>
        <taxon>Metamonada</taxon>
        <taxon>Parabasalia</taxon>
        <taxon>Tritrichomonadida</taxon>
        <taxon>Tritrichomonadidae</taxon>
        <taxon>Tritrichomonas</taxon>
    </lineage>
</organism>
<accession>A0ABR2L6N5</accession>
<dbReference type="SUPFAM" id="SSF81606">
    <property type="entry name" value="PP2C-like"/>
    <property type="match status" value="1"/>
</dbReference>
<dbReference type="PANTHER" id="PTHR45712:SF22">
    <property type="entry name" value="INSULIN-LIKE GROWTH FACTOR-BINDING PROTEIN COMPLEX ACID LABILE SUBUNIT"/>
    <property type="match status" value="1"/>
</dbReference>
<keyword evidence="2" id="KW-0677">Repeat</keyword>
<dbReference type="PROSITE" id="PS51450">
    <property type="entry name" value="LRR"/>
    <property type="match status" value="6"/>
</dbReference>
<dbReference type="InterPro" id="IPR001932">
    <property type="entry name" value="PPM-type_phosphatase-like_dom"/>
</dbReference>
<evidence type="ECO:0000313" key="4">
    <source>
        <dbReference type="EMBL" id="KAK8899010.1"/>
    </source>
</evidence>
<evidence type="ECO:0000313" key="5">
    <source>
        <dbReference type="Proteomes" id="UP001470230"/>
    </source>
</evidence>